<dbReference type="AlphaFoldDB" id="A0AAY5ESF0"/>
<dbReference type="InterPro" id="IPR039015">
    <property type="entry name" value="ENDOD1"/>
</dbReference>
<dbReference type="GO" id="GO:0016787">
    <property type="term" value="F:hydrolase activity"/>
    <property type="evidence" value="ECO:0007669"/>
    <property type="project" value="InterPro"/>
</dbReference>
<evidence type="ECO:0000256" key="1">
    <source>
        <dbReference type="SAM" id="SignalP"/>
    </source>
</evidence>
<reference evidence="4 5" key="1">
    <citation type="submission" date="2020-05" db="EMBL/GenBank/DDBJ databases">
        <title>Electrophorus electricus (electric eel) genome, fEleEle1, primary haplotype.</title>
        <authorList>
            <person name="Myers G."/>
            <person name="Meyer A."/>
            <person name="Fedrigo O."/>
            <person name="Formenti G."/>
            <person name="Rhie A."/>
            <person name="Tracey A."/>
            <person name="Sims Y."/>
            <person name="Jarvis E.D."/>
        </authorList>
    </citation>
    <scope>NUCLEOTIDE SEQUENCE [LARGE SCALE GENOMIC DNA]</scope>
</reference>
<evidence type="ECO:0000313" key="4">
    <source>
        <dbReference type="Ensembl" id="ENSEEEP00000059886.1"/>
    </source>
</evidence>
<dbReference type="PANTHER" id="PTHR21472">
    <property type="entry name" value="ENDONUCLEASE DOMAIN-CONTAINING 1 PROTEIN ENDOD1"/>
    <property type="match status" value="1"/>
</dbReference>
<reference evidence="4" key="3">
    <citation type="submission" date="2025-09" db="UniProtKB">
        <authorList>
            <consortium name="Ensembl"/>
        </authorList>
    </citation>
    <scope>IDENTIFICATION</scope>
</reference>
<feature type="signal peptide" evidence="1">
    <location>
        <begin position="1"/>
        <end position="18"/>
    </location>
</feature>
<keyword evidence="1" id="KW-0732">Signal</keyword>
<evidence type="ECO:0000259" key="2">
    <source>
        <dbReference type="SMART" id="SM00477"/>
    </source>
</evidence>
<sequence length="268" mass="30048">MKIGLVLLLFVDSSVVVGEVVLDFSKDCPQFFAKPNGQCTPLTVFPGNRYRQICQRQANQKMSEFATVYDTANRIPVYLVYEYVGRAPCNRTDVWYIEPQVNHIKHPKISTQGNNQALNEGYVNSGYDKGHLYPVFHTNTQSCVKNSTFTLTNAAPQNPSFNRGQWRKMESDVVEIFRSKCSQNRAYVVTGVVPSTGNTKILVNNSMNAPSHFWSAYCCPDNNNQSISSGGYLAPNSNQKPTDVTVNILEQRLTKLYAINFVLFGGMC</sequence>
<evidence type="ECO:0000313" key="5">
    <source>
        <dbReference type="Proteomes" id="UP000314983"/>
    </source>
</evidence>
<organism evidence="4 5">
    <name type="scientific">Electrophorus electricus</name>
    <name type="common">Electric eel</name>
    <name type="synonym">Gymnotus electricus</name>
    <dbReference type="NCBI Taxonomy" id="8005"/>
    <lineage>
        <taxon>Eukaryota</taxon>
        <taxon>Metazoa</taxon>
        <taxon>Chordata</taxon>
        <taxon>Craniata</taxon>
        <taxon>Vertebrata</taxon>
        <taxon>Euteleostomi</taxon>
        <taxon>Actinopterygii</taxon>
        <taxon>Neopterygii</taxon>
        <taxon>Teleostei</taxon>
        <taxon>Ostariophysi</taxon>
        <taxon>Gymnotiformes</taxon>
        <taxon>Gymnotoidei</taxon>
        <taxon>Gymnotidae</taxon>
        <taxon>Electrophorus</taxon>
    </lineage>
</organism>
<protein>
    <submittedName>
        <fullName evidence="4">Uncharacterized protein</fullName>
    </submittedName>
</protein>
<dbReference type="InterPro" id="IPR044925">
    <property type="entry name" value="His-Me_finger_sf"/>
</dbReference>
<dbReference type="GO" id="GO:0003676">
    <property type="term" value="F:nucleic acid binding"/>
    <property type="evidence" value="ECO:0007669"/>
    <property type="project" value="InterPro"/>
</dbReference>
<dbReference type="Gene3D" id="3.40.570.10">
    <property type="entry name" value="Extracellular Endonuclease, subunit A"/>
    <property type="match status" value="1"/>
</dbReference>
<dbReference type="SUPFAM" id="SSF54060">
    <property type="entry name" value="His-Me finger endonucleases"/>
    <property type="match status" value="1"/>
</dbReference>
<dbReference type="GO" id="GO:0046872">
    <property type="term" value="F:metal ion binding"/>
    <property type="evidence" value="ECO:0007669"/>
    <property type="project" value="InterPro"/>
</dbReference>
<feature type="domain" description="ENPP1-3/EXOG-like endonuclease/phosphodiesterase" evidence="2">
    <location>
        <begin position="62"/>
        <end position="264"/>
    </location>
</feature>
<dbReference type="SMART" id="SM00477">
    <property type="entry name" value="NUC"/>
    <property type="match status" value="1"/>
</dbReference>
<dbReference type="Pfam" id="PF01223">
    <property type="entry name" value="Endonuclease_NS"/>
    <property type="match status" value="1"/>
</dbReference>
<dbReference type="InterPro" id="IPR044929">
    <property type="entry name" value="DNA/RNA_non-sp_Endonuclease_sf"/>
</dbReference>
<accession>A0AAY5ESF0</accession>
<dbReference type="InterPro" id="IPR001604">
    <property type="entry name" value="Endo_G_ENPP1-like_dom"/>
</dbReference>
<dbReference type="PANTHER" id="PTHR21472:SF30">
    <property type="entry name" value="ENDONUCLEASE DOMAIN-CONTAINING 1 PROTEIN-RELATED"/>
    <property type="match status" value="1"/>
</dbReference>
<dbReference type="GeneTree" id="ENSGT01030000234592"/>
<proteinExistence type="predicted"/>
<keyword evidence="5" id="KW-1185">Reference proteome</keyword>
<feature type="chain" id="PRO_5044217061" evidence="1">
    <location>
        <begin position="19"/>
        <end position="268"/>
    </location>
</feature>
<feature type="domain" description="DNA/RNA non-specific endonuclease/pyrophosphatase/phosphodiesterase" evidence="3">
    <location>
        <begin position="61"/>
        <end position="259"/>
    </location>
</feature>
<evidence type="ECO:0000259" key="3">
    <source>
        <dbReference type="SMART" id="SM00892"/>
    </source>
</evidence>
<dbReference type="InterPro" id="IPR020821">
    <property type="entry name" value="ENPP1-3/EXOG-like_nuc-like"/>
</dbReference>
<dbReference type="Ensembl" id="ENSEEET00000061033.1">
    <property type="protein sequence ID" value="ENSEEEP00000059886.1"/>
    <property type="gene ID" value="ENSEEEG00000008428.2"/>
</dbReference>
<dbReference type="Proteomes" id="UP000314983">
    <property type="component" value="Chromosome 18"/>
</dbReference>
<dbReference type="SMART" id="SM00892">
    <property type="entry name" value="Endonuclease_NS"/>
    <property type="match status" value="1"/>
</dbReference>
<reference evidence="4" key="2">
    <citation type="submission" date="2025-08" db="UniProtKB">
        <authorList>
            <consortium name="Ensembl"/>
        </authorList>
    </citation>
    <scope>IDENTIFICATION</scope>
</reference>
<name>A0AAY5ESF0_ELEEL</name>